<dbReference type="STRING" id="22663.A0A2I0HNT5"/>
<dbReference type="EMBL" id="PGOL01006697">
    <property type="protein sequence ID" value="PKI33351.1"/>
    <property type="molecule type" value="Genomic_DNA"/>
</dbReference>
<accession>A0A2I0HNT5</accession>
<keyword evidence="2" id="KW-1185">Reference proteome</keyword>
<dbReference type="Proteomes" id="UP000233551">
    <property type="component" value="Unassembled WGS sequence"/>
</dbReference>
<comment type="caution">
    <text evidence="1">The sequence shown here is derived from an EMBL/GenBank/DDBJ whole genome shotgun (WGS) entry which is preliminary data.</text>
</comment>
<organism evidence="1 2">
    <name type="scientific">Punica granatum</name>
    <name type="common">Pomegranate</name>
    <dbReference type="NCBI Taxonomy" id="22663"/>
    <lineage>
        <taxon>Eukaryota</taxon>
        <taxon>Viridiplantae</taxon>
        <taxon>Streptophyta</taxon>
        <taxon>Embryophyta</taxon>
        <taxon>Tracheophyta</taxon>
        <taxon>Spermatophyta</taxon>
        <taxon>Magnoliopsida</taxon>
        <taxon>eudicotyledons</taxon>
        <taxon>Gunneridae</taxon>
        <taxon>Pentapetalae</taxon>
        <taxon>rosids</taxon>
        <taxon>malvids</taxon>
        <taxon>Myrtales</taxon>
        <taxon>Lythraceae</taxon>
        <taxon>Punica</taxon>
    </lineage>
</organism>
<proteinExistence type="predicted"/>
<evidence type="ECO:0000313" key="1">
    <source>
        <dbReference type="EMBL" id="PKI33351.1"/>
    </source>
</evidence>
<dbReference type="AlphaFoldDB" id="A0A2I0HNT5"/>
<name>A0A2I0HNT5_PUNGR</name>
<gene>
    <name evidence="1" type="ORF">CRG98_046261</name>
</gene>
<sequence length="193" mass="20698">MGFQLIEEEEDAGPSVASVLFSLEPSNIMRVTELVIINPLVVIHHFIDVPWKALFRTPAVWAMIYAHFVGSWGPKNLSKCRILASAACMTLSSIDLRLELWEVIGILTGGFALSSFAFGIKNAVGAVPGIIGVVLSAFLLDATYSWSEGEHLSPAIILQDGQKSLATLFPPFGANIFDAVSASSCSSAFRLGI</sequence>
<reference evidence="1 2" key="1">
    <citation type="submission" date="2017-11" db="EMBL/GenBank/DDBJ databases">
        <title>De-novo sequencing of pomegranate (Punica granatum L.) genome.</title>
        <authorList>
            <person name="Akparov Z."/>
            <person name="Amiraslanov A."/>
            <person name="Hajiyeva S."/>
            <person name="Abbasov M."/>
            <person name="Kaur K."/>
            <person name="Hamwieh A."/>
            <person name="Solovyev V."/>
            <person name="Salamov A."/>
            <person name="Braich B."/>
            <person name="Kosarev P."/>
            <person name="Mahmoud A."/>
            <person name="Hajiyev E."/>
            <person name="Babayeva S."/>
            <person name="Izzatullayeva V."/>
            <person name="Mammadov A."/>
            <person name="Mammadov A."/>
            <person name="Sharifova S."/>
            <person name="Ojaghi J."/>
            <person name="Eynullazada K."/>
            <person name="Bayramov B."/>
            <person name="Abdulazimova A."/>
            <person name="Shahmuradov I."/>
        </authorList>
    </citation>
    <scope>NUCLEOTIDE SEQUENCE [LARGE SCALE GENOMIC DNA]</scope>
    <source>
        <strain evidence="2">cv. AG2017</strain>
        <tissue evidence="1">Leaf</tissue>
    </source>
</reference>
<protein>
    <submittedName>
        <fullName evidence="1">Uncharacterized protein</fullName>
    </submittedName>
</protein>
<evidence type="ECO:0000313" key="2">
    <source>
        <dbReference type="Proteomes" id="UP000233551"/>
    </source>
</evidence>